<accession>A0A8K0SI21</accession>
<evidence type="ECO:0008006" key="8">
    <source>
        <dbReference type="Google" id="ProtNLM"/>
    </source>
</evidence>
<evidence type="ECO:0000256" key="3">
    <source>
        <dbReference type="PROSITE-ProRule" id="PRU00023"/>
    </source>
</evidence>
<dbReference type="SMART" id="SM00248">
    <property type="entry name" value="ANK"/>
    <property type="match status" value="3"/>
</dbReference>
<proteinExistence type="predicted"/>
<keyword evidence="7" id="KW-1185">Reference proteome</keyword>
<comment type="caution">
    <text evidence="6">The sequence shown here is derived from an EMBL/GenBank/DDBJ whole genome shotgun (WGS) entry which is preliminary data.</text>
</comment>
<organism evidence="6 7">
    <name type="scientific">Stachybotrys elegans</name>
    <dbReference type="NCBI Taxonomy" id="80388"/>
    <lineage>
        <taxon>Eukaryota</taxon>
        <taxon>Fungi</taxon>
        <taxon>Dikarya</taxon>
        <taxon>Ascomycota</taxon>
        <taxon>Pezizomycotina</taxon>
        <taxon>Sordariomycetes</taxon>
        <taxon>Hypocreomycetidae</taxon>
        <taxon>Hypocreales</taxon>
        <taxon>Stachybotryaceae</taxon>
        <taxon>Stachybotrys</taxon>
    </lineage>
</organism>
<dbReference type="OrthoDB" id="3200163at2759"/>
<evidence type="ECO:0000313" key="7">
    <source>
        <dbReference type="Proteomes" id="UP000813444"/>
    </source>
</evidence>
<keyword evidence="4" id="KW-0175">Coiled coil</keyword>
<keyword evidence="2 3" id="KW-0040">ANK repeat</keyword>
<dbReference type="InterPro" id="IPR002110">
    <property type="entry name" value="Ankyrin_rpt"/>
</dbReference>
<evidence type="ECO:0000313" key="6">
    <source>
        <dbReference type="EMBL" id="KAH7308657.1"/>
    </source>
</evidence>
<dbReference type="PANTHER" id="PTHR24173:SF74">
    <property type="entry name" value="ANKYRIN REPEAT DOMAIN-CONTAINING PROTEIN 16"/>
    <property type="match status" value="1"/>
</dbReference>
<feature type="coiled-coil region" evidence="4">
    <location>
        <begin position="77"/>
        <end position="130"/>
    </location>
</feature>
<evidence type="ECO:0000256" key="4">
    <source>
        <dbReference type="SAM" id="Coils"/>
    </source>
</evidence>
<evidence type="ECO:0000256" key="5">
    <source>
        <dbReference type="SAM" id="MobiDB-lite"/>
    </source>
</evidence>
<dbReference type="PANTHER" id="PTHR24173">
    <property type="entry name" value="ANKYRIN REPEAT CONTAINING"/>
    <property type="match status" value="1"/>
</dbReference>
<protein>
    <recommendedName>
        <fullName evidence="8">Fungal N-terminal domain-containing protein</fullName>
    </recommendedName>
</protein>
<dbReference type="PROSITE" id="PS50088">
    <property type="entry name" value="ANK_REPEAT"/>
    <property type="match status" value="2"/>
</dbReference>
<dbReference type="EMBL" id="JAGPNK010000015">
    <property type="protein sequence ID" value="KAH7308657.1"/>
    <property type="molecule type" value="Genomic_DNA"/>
</dbReference>
<feature type="repeat" description="ANK" evidence="3">
    <location>
        <begin position="646"/>
        <end position="678"/>
    </location>
</feature>
<sequence length="1033" mass="115910">MAEPIGLGIGFVSLVFPVVENVKRLRDAYKLTGALPARLDDLTAELNFLLTIAGYMDHAAAPTIRDKLVTDHCKSSIDKVAAELDRLTQDAAKVKAARGLGVVVRKVSLARSCEDSLDELNRLVNSAKQDLLCACAILPQFNTEPKTPPDGGLVERTDGADNDASTTASRLALAQRRGEYWPSRRAKKCVMRSCPCRCHTEASLSSRFWALKYTPLSIVLGGCDEARCNSSTYTASFRIAFSQFGLKWAVIAALGVQRGNAGYSITTSLQPQHIVRFTSEGFVLLHKIVQGFINLDDGISSFRALYRRDPGLIYHVNPEGRGYIEMLVGCNPFVFDKKKALLYLFIQEFGMTQGLDSNRLLYACLRLIGDGPHLALFETLFELGLDPLALEGPRAALWPEPQPNWVCEDLTLDPFFIKLISKFVSIDHEYGNSSKIQYQILCDPEQALSSLRDPMHQLDLTPNFLSQSPLHLSVHHHEVVLALLEAGHPTDMPDLHGITPLMYAASLGLVQSAKHIIHAGADTMMEDSLFGRDFLSYAIAHKQWEFILTIATFFKKIGSQMSAYFGQMTLSSLASIWNSGEVSTGYIEALASLAEDVNFLFCDDRRRTESYPSGTINHLLHYSWSPETIEVIMSHGFGGINQANHIGQTALMGAAARGEFQIVQYYIDKGADVNQQDSRGITALSYALGGMCSLLFGPSEFRDDISYPKTVKILIIGGASLYSSDACKCPCSASGCTVANVLPPHFWVGRFSRLKGHHIFGTVELLHILQDCEKTADMKNQLISVIRRTRFRELGLVHTCCPKRRHLSYWCRWREVSLWEDMTFSEPKSMEAQDEHTGASSLLEQEAQGLENSTIEELMLKWQKQVYECLASDMMRKTNLPWKEVLRKCYEYYTQPEEQYPKDLVQSDPFTIDEKNDCIERPAIDISSWDNDFYMSPFSGLVEYMVNIEKSFLLFERDMNGPDKGAWYTRRITWAIQLADAMEIPPHYLLAGMKWCVGSHRNPSTVNQISHADSVVIMKHFLETRKAMRENKD</sequence>
<name>A0A8K0SI21_9HYPO</name>
<feature type="repeat" description="ANK" evidence="3">
    <location>
        <begin position="496"/>
        <end position="528"/>
    </location>
</feature>
<evidence type="ECO:0000256" key="2">
    <source>
        <dbReference type="ARBA" id="ARBA00023043"/>
    </source>
</evidence>
<dbReference type="Pfam" id="PF00023">
    <property type="entry name" value="Ank"/>
    <property type="match status" value="2"/>
</dbReference>
<dbReference type="InterPro" id="IPR036770">
    <property type="entry name" value="Ankyrin_rpt-contain_sf"/>
</dbReference>
<dbReference type="PROSITE" id="PS50297">
    <property type="entry name" value="ANK_REP_REGION"/>
    <property type="match status" value="2"/>
</dbReference>
<gene>
    <name evidence="6" type="ORF">B0I35DRAFT_442370</name>
</gene>
<evidence type="ECO:0000256" key="1">
    <source>
        <dbReference type="ARBA" id="ARBA00022737"/>
    </source>
</evidence>
<dbReference type="SUPFAM" id="SSF48403">
    <property type="entry name" value="Ankyrin repeat"/>
    <property type="match status" value="1"/>
</dbReference>
<keyword evidence="1" id="KW-0677">Repeat</keyword>
<feature type="region of interest" description="Disordered" evidence="5">
    <location>
        <begin position="146"/>
        <end position="166"/>
    </location>
</feature>
<dbReference type="Proteomes" id="UP000813444">
    <property type="component" value="Unassembled WGS sequence"/>
</dbReference>
<reference evidence="6" key="1">
    <citation type="journal article" date="2021" name="Nat. Commun.">
        <title>Genetic determinants of endophytism in the Arabidopsis root mycobiome.</title>
        <authorList>
            <person name="Mesny F."/>
            <person name="Miyauchi S."/>
            <person name="Thiergart T."/>
            <person name="Pickel B."/>
            <person name="Atanasova L."/>
            <person name="Karlsson M."/>
            <person name="Huettel B."/>
            <person name="Barry K.W."/>
            <person name="Haridas S."/>
            <person name="Chen C."/>
            <person name="Bauer D."/>
            <person name="Andreopoulos W."/>
            <person name="Pangilinan J."/>
            <person name="LaButti K."/>
            <person name="Riley R."/>
            <person name="Lipzen A."/>
            <person name="Clum A."/>
            <person name="Drula E."/>
            <person name="Henrissat B."/>
            <person name="Kohler A."/>
            <person name="Grigoriev I.V."/>
            <person name="Martin F.M."/>
            <person name="Hacquard S."/>
        </authorList>
    </citation>
    <scope>NUCLEOTIDE SEQUENCE</scope>
    <source>
        <strain evidence="6">MPI-CAGE-CH-0235</strain>
    </source>
</reference>
<dbReference type="AlphaFoldDB" id="A0A8K0SI21"/>
<dbReference type="Gene3D" id="1.25.40.20">
    <property type="entry name" value="Ankyrin repeat-containing domain"/>
    <property type="match status" value="2"/>
</dbReference>